<sequence>MAATIVMAFVIPRLTYFKYSIGYSGHIEASNPWRGGWRYYPRPGYSHLEYSIASREIHEIRRRDGKRHRVPVWASRANPTDWQEFVETFFPAAGLPIALLAPESEGSPESADVGRESD</sequence>
<dbReference type="AlphaFoldDB" id="A0A4S8QA24"/>
<keyword evidence="2" id="KW-1185">Reference proteome</keyword>
<gene>
    <name evidence="1" type="ORF">FAB82_13170</name>
</gene>
<dbReference type="RefSeq" id="WP_136535000.1">
    <property type="nucleotide sequence ID" value="NZ_STGY01000052.1"/>
</dbReference>
<evidence type="ECO:0000313" key="2">
    <source>
        <dbReference type="Proteomes" id="UP000308760"/>
    </source>
</evidence>
<dbReference type="Proteomes" id="UP000308760">
    <property type="component" value="Unassembled WGS sequence"/>
</dbReference>
<accession>A0A4S8QA24</accession>
<proteinExistence type="predicted"/>
<dbReference type="OrthoDB" id="5185335at2"/>
<dbReference type="EMBL" id="STGY01000052">
    <property type="protein sequence ID" value="THV41110.1"/>
    <property type="molecule type" value="Genomic_DNA"/>
</dbReference>
<comment type="caution">
    <text evidence="1">The sequence shown here is derived from an EMBL/GenBank/DDBJ whole genome shotgun (WGS) entry which is preliminary data.</text>
</comment>
<reference evidence="2" key="1">
    <citation type="submission" date="2019-04" db="EMBL/GenBank/DDBJ databases">
        <title>Nocardioides xinjiangensis sp. nov.</title>
        <authorList>
            <person name="Liu S."/>
        </authorList>
    </citation>
    <scope>NUCLEOTIDE SEQUENCE [LARGE SCALE GENOMIC DNA]</scope>
    <source>
        <strain evidence="2">18</strain>
    </source>
</reference>
<reference evidence="1 2" key="2">
    <citation type="submission" date="2019-05" db="EMBL/GenBank/DDBJ databases">
        <title>Glycomyces buryatensis sp. nov.</title>
        <authorList>
            <person name="Nikitina E."/>
        </authorList>
    </citation>
    <scope>NUCLEOTIDE SEQUENCE [LARGE SCALE GENOMIC DNA]</scope>
    <source>
        <strain evidence="1 2">18</strain>
    </source>
</reference>
<evidence type="ECO:0000313" key="1">
    <source>
        <dbReference type="EMBL" id="THV41110.1"/>
    </source>
</evidence>
<name>A0A4S8QA24_9ACTN</name>
<protein>
    <submittedName>
        <fullName evidence="1">Uncharacterized protein</fullName>
    </submittedName>
</protein>
<organism evidence="1 2">
    <name type="scientific">Glycomyces buryatensis</name>
    <dbReference type="NCBI Taxonomy" id="2570927"/>
    <lineage>
        <taxon>Bacteria</taxon>
        <taxon>Bacillati</taxon>
        <taxon>Actinomycetota</taxon>
        <taxon>Actinomycetes</taxon>
        <taxon>Glycomycetales</taxon>
        <taxon>Glycomycetaceae</taxon>
        <taxon>Glycomyces</taxon>
    </lineage>
</organism>